<comment type="caution">
    <text evidence="1">The sequence shown here is derived from an EMBL/GenBank/DDBJ whole genome shotgun (WGS) entry which is preliminary data.</text>
</comment>
<feature type="non-terminal residue" evidence="1">
    <location>
        <position position="224"/>
    </location>
</feature>
<organism evidence="1 2">
    <name type="scientific">Staphylotrichum tortipilum</name>
    <dbReference type="NCBI Taxonomy" id="2831512"/>
    <lineage>
        <taxon>Eukaryota</taxon>
        <taxon>Fungi</taxon>
        <taxon>Dikarya</taxon>
        <taxon>Ascomycota</taxon>
        <taxon>Pezizomycotina</taxon>
        <taxon>Sordariomycetes</taxon>
        <taxon>Sordariomycetidae</taxon>
        <taxon>Sordariales</taxon>
        <taxon>Chaetomiaceae</taxon>
        <taxon>Staphylotrichum</taxon>
    </lineage>
</organism>
<evidence type="ECO:0000313" key="2">
    <source>
        <dbReference type="Proteomes" id="UP001303889"/>
    </source>
</evidence>
<evidence type="ECO:0000313" key="1">
    <source>
        <dbReference type="EMBL" id="KAK3898480.1"/>
    </source>
</evidence>
<proteinExistence type="predicted"/>
<dbReference type="AlphaFoldDB" id="A0AAN6MCW8"/>
<accession>A0AAN6MCW8</accession>
<name>A0AAN6MCW8_9PEZI</name>
<reference evidence="1" key="2">
    <citation type="submission" date="2023-05" db="EMBL/GenBank/DDBJ databases">
        <authorList>
            <consortium name="Lawrence Berkeley National Laboratory"/>
            <person name="Steindorff A."/>
            <person name="Hensen N."/>
            <person name="Bonometti L."/>
            <person name="Westerberg I."/>
            <person name="Brannstrom I.O."/>
            <person name="Guillou S."/>
            <person name="Cros-Aarteil S."/>
            <person name="Calhoun S."/>
            <person name="Haridas S."/>
            <person name="Kuo A."/>
            <person name="Mondo S."/>
            <person name="Pangilinan J."/>
            <person name="Riley R."/>
            <person name="Labutti K."/>
            <person name="Andreopoulos B."/>
            <person name="Lipzen A."/>
            <person name="Chen C."/>
            <person name="Yanf M."/>
            <person name="Daum C."/>
            <person name="Ng V."/>
            <person name="Clum A."/>
            <person name="Ohm R."/>
            <person name="Martin F."/>
            <person name="Silar P."/>
            <person name="Natvig D."/>
            <person name="Lalanne C."/>
            <person name="Gautier V."/>
            <person name="Ament-Velasquez S.L."/>
            <person name="Kruys A."/>
            <person name="Hutchinson M.I."/>
            <person name="Powell A.J."/>
            <person name="Barry K."/>
            <person name="Miller A.N."/>
            <person name="Grigoriev I.V."/>
            <person name="Debuchy R."/>
            <person name="Gladieux P."/>
            <person name="Thoren M.H."/>
            <person name="Johannesson H."/>
        </authorList>
    </citation>
    <scope>NUCLEOTIDE SEQUENCE</scope>
    <source>
        <strain evidence="1">CBS 103.79</strain>
    </source>
</reference>
<keyword evidence="2" id="KW-1185">Reference proteome</keyword>
<dbReference type="EMBL" id="MU855930">
    <property type="protein sequence ID" value="KAK3898480.1"/>
    <property type="molecule type" value="Genomic_DNA"/>
</dbReference>
<gene>
    <name evidence="1" type="ORF">C8A05DRAFT_37929</name>
</gene>
<dbReference type="Proteomes" id="UP001303889">
    <property type="component" value="Unassembled WGS sequence"/>
</dbReference>
<protein>
    <submittedName>
        <fullName evidence="1">Uncharacterized protein</fullName>
    </submittedName>
</protein>
<reference evidence="1" key="1">
    <citation type="journal article" date="2023" name="Mol. Phylogenet. Evol.">
        <title>Genome-scale phylogeny and comparative genomics of the fungal order Sordariales.</title>
        <authorList>
            <person name="Hensen N."/>
            <person name="Bonometti L."/>
            <person name="Westerberg I."/>
            <person name="Brannstrom I.O."/>
            <person name="Guillou S."/>
            <person name="Cros-Aarteil S."/>
            <person name="Calhoun S."/>
            <person name="Haridas S."/>
            <person name="Kuo A."/>
            <person name="Mondo S."/>
            <person name="Pangilinan J."/>
            <person name="Riley R."/>
            <person name="LaButti K."/>
            <person name="Andreopoulos B."/>
            <person name="Lipzen A."/>
            <person name="Chen C."/>
            <person name="Yan M."/>
            <person name="Daum C."/>
            <person name="Ng V."/>
            <person name="Clum A."/>
            <person name="Steindorff A."/>
            <person name="Ohm R.A."/>
            <person name="Martin F."/>
            <person name="Silar P."/>
            <person name="Natvig D.O."/>
            <person name="Lalanne C."/>
            <person name="Gautier V."/>
            <person name="Ament-Velasquez S.L."/>
            <person name="Kruys A."/>
            <person name="Hutchinson M.I."/>
            <person name="Powell A.J."/>
            <person name="Barry K."/>
            <person name="Miller A.N."/>
            <person name="Grigoriev I.V."/>
            <person name="Debuchy R."/>
            <person name="Gladieux P."/>
            <person name="Hiltunen Thoren M."/>
            <person name="Johannesson H."/>
        </authorList>
    </citation>
    <scope>NUCLEOTIDE SEQUENCE</scope>
    <source>
        <strain evidence="1">CBS 103.79</strain>
    </source>
</reference>
<sequence length="224" mass="25551">MAGEKQPGFDGHPYTYILGGRTESGRPRYVSDFDPPPTRDFAGLLRCCRALAVETAALLYSANRFVIFYSSRHDSFKRLRALSPTSIASLTNLKIVLNESCPEPTDPSSHSHCWCSGHTEDDWDANHHCAKDAQFVFFSRNRFIVHDFHAWHPWNLPAVQREPSTPDTASTSTSSRKYYPFDRLAASEFLRDIVPVHCLAYLRFLELVFPPYVPHGWPDRQHPA</sequence>